<comment type="caution">
    <text evidence="2">The sequence shown here is derived from an EMBL/GenBank/DDBJ whole genome shotgun (WGS) entry which is preliminary data.</text>
</comment>
<keyword evidence="1" id="KW-0472">Membrane</keyword>
<dbReference type="RefSeq" id="WP_129316251.1">
    <property type="nucleotide sequence ID" value="NZ_NOIQ01000021.1"/>
</dbReference>
<name>A0A7K1LJM5_9MICC</name>
<dbReference type="OrthoDB" id="9923963at2"/>
<proteinExistence type="predicted"/>
<accession>A0A7K1LJM5</accession>
<feature type="transmembrane region" description="Helical" evidence="1">
    <location>
        <begin position="31"/>
        <end position="49"/>
    </location>
</feature>
<sequence length="63" mass="7074">MSRRGIETIKAVACAVMAVVSLVLLFVTHQFMMALVTILLAVAAGWFWWKASYFTKNPPDSRQ</sequence>
<dbReference type="EMBL" id="WOGT01000005">
    <property type="protein sequence ID" value="MUN55310.1"/>
    <property type="molecule type" value="Genomic_DNA"/>
</dbReference>
<keyword evidence="1" id="KW-0812">Transmembrane</keyword>
<dbReference type="AlphaFoldDB" id="A0A7K1LJM5"/>
<evidence type="ECO:0000313" key="3">
    <source>
        <dbReference type="Proteomes" id="UP000462152"/>
    </source>
</evidence>
<reference evidence="2 3" key="1">
    <citation type="submission" date="2019-12" db="EMBL/GenBank/DDBJ databases">
        <authorList>
            <person name="Li J."/>
            <person name="Shi Y."/>
            <person name="Xu G."/>
            <person name="Xiao D."/>
            <person name="Ran X."/>
        </authorList>
    </citation>
    <scope>NUCLEOTIDE SEQUENCE [LARGE SCALE GENOMIC DNA]</scope>
    <source>
        <strain evidence="2 3">JCM 15915</strain>
    </source>
</reference>
<protein>
    <submittedName>
        <fullName evidence="2">Uncharacterized protein</fullName>
    </submittedName>
</protein>
<evidence type="ECO:0000256" key="1">
    <source>
        <dbReference type="SAM" id="Phobius"/>
    </source>
</evidence>
<keyword evidence="1" id="KW-1133">Transmembrane helix</keyword>
<evidence type="ECO:0000313" key="2">
    <source>
        <dbReference type="EMBL" id="MUN55310.1"/>
    </source>
</evidence>
<organism evidence="2 3">
    <name type="scientific">Rothia koreensis</name>
    <dbReference type="NCBI Taxonomy" id="592378"/>
    <lineage>
        <taxon>Bacteria</taxon>
        <taxon>Bacillati</taxon>
        <taxon>Actinomycetota</taxon>
        <taxon>Actinomycetes</taxon>
        <taxon>Micrococcales</taxon>
        <taxon>Micrococcaceae</taxon>
        <taxon>Rothia</taxon>
    </lineage>
</organism>
<feature type="transmembrane region" description="Helical" evidence="1">
    <location>
        <begin position="7"/>
        <end position="25"/>
    </location>
</feature>
<dbReference type="Proteomes" id="UP000462152">
    <property type="component" value="Unassembled WGS sequence"/>
</dbReference>
<gene>
    <name evidence="2" type="ORF">GMA10_08835</name>
</gene>
<keyword evidence="3" id="KW-1185">Reference proteome</keyword>